<protein>
    <submittedName>
        <fullName evidence="1">116_t:CDS:1</fullName>
    </submittedName>
</protein>
<feature type="non-terminal residue" evidence="1">
    <location>
        <position position="1"/>
    </location>
</feature>
<dbReference type="Proteomes" id="UP000789739">
    <property type="component" value="Unassembled WGS sequence"/>
</dbReference>
<dbReference type="AlphaFoldDB" id="A0A9N9EJ57"/>
<evidence type="ECO:0000313" key="1">
    <source>
        <dbReference type="EMBL" id="CAG8680870.1"/>
    </source>
</evidence>
<gene>
    <name evidence="1" type="ORF">PBRASI_LOCUS11799</name>
</gene>
<feature type="non-terminal residue" evidence="1">
    <location>
        <position position="137"/>
    </location>
</feature>
<accession>A0A9N9EJ57</accession>
<name>A0A9N9EJ57_9GLOM</name>
<dbReference type="EMBL" id="CAJVPI010006942">
    <property type="protein sequence ID" value="CAG8680870.1"/>
    <property type="molecule type" value="Genomic_DNA"/>
</dbReference>
<proteinExistence type="predicted"/>
<evidence type="ECO:0000313" key="2">
    <source>
        <dbReference type="Proteomes" id="UP000789739"/>
    </source>
</evidence>
<sequence>QSHFKPPRLALPLQELIDPTRHSVEQRMDHVWSKFGCGKNGRGMSRYKTKHNKAGGKVRRSHRTRENTHLLSCISNPIYLLLTPGKAHKRSLFVDVRNSKLTRFFTSTTTESPGLSNLYSYSPFIYAFVKSEQMFKR</sequence>
<keyword evidence="2" id="KW-1185">Reference proteome</keyword>
<reference evidence="1" key="1">
    <citation type="submission" date="2021-06" db="EMBL/GenBank/DDBJ databases">
        <authorList>
            <person name="Kallberg Y."/>
            <person name="Tangrot J."/>
            <person name="Rosling A."/>
        </authorList>
    </citation>
    <scope>NUCLEOTIDE SEQUENCE</scope>
    <source>
        <strain evidence="1">BR232B</strain>
    </source>
</reference>
<organism evidence="1 2">
    <name type="scientific">Paraglomus brasilianum</name>
    <dbReference type="NCBI Taxonomy" id="144538"/>
    <lineage>
        <taxon>Eukaryota</taxon>
        <taxon>Fungi</taxon>
        <taxon>Fungi incertae sedis</taxon>
        <taxon>Mucoromycota</taxon>
        <taxon>Glomeromycotina</taxon>
        <taxon>Glomeromycetes</taxon>
        <taxon>Paraglomerales</taxon>
        <taxon>Paraglomeraceae</taxon>
        <taxon>Paraglomus</taxon>
    </lineage>
</organism>
<comment type="caution">
    <text evidence="1">The sequence shown here is derived from an EMBL/GenBank/DDBJ whole genome shotgun (WGS) entry which is preliminary data.</text>
</comment>